<dbReference type="Ensembl" id="ENSXETT00000092823">
    <property type="protein sequence ID" value="ENSXETP00000097705"/>
    <property type="gene ID" value="ENSXETG00000048941"/>
</dbReference>
<proteinExistence type="predicted"/>
<accession>A0A6I8SSF0</accession>
<dbReference type="Gene3D" id="2.60.40.10">
    <property type="entry name" value="Immunoglobulins"/>
    <property type="match status" value="1"/>
</dbReference>
<dbReference type="PROSITE" id="PS50835">
    <property type="entry name" value="IG_LIKE"/>
    <property type="match status" value="1"/>
</dbReference>
<protein>
    <recommendedName>
        <fullName evidence="1">Ig-like domain-containing protein</fullName>
    </recommendedName>
</protein>
<reference evidence="2" key="1">
    <citation type="journal article" date="2010" name="Science">
        <title>The genome of the Western clawed frog Xenopus tropicalis.</title>
        <authorList>
            <person name="Hellsten U."/>
            <person name="Harland R.M."/>
            <person name="Gilchrist M.J."/>
            <person name="Hendrix D."/>
            <person name="Jurka J."/>
            <person name="Kapitonov V."/>
            <person name="Ovcharenko I."/>
            <person name="Putnam N.H."/>
            <person name="Shu S."/>
            <person name="Taher L."/>
            <person name="Blitz I.L."/>
            <person name="Blumberg B."/>
            <person name="Dichmann D.S."/>
            <person name="Dubchak I."/>
            <person name="Amaya E."/>
            <person name="Detter J.C."/>
            <person name="Fletcher R."/>
            <person name="Gerhard D.S."/>
            <person name="Goodstein D."/>
            <person name="Graves T."/>
            <person name="Grigoriev I.V."/>
            <person name="Grimwood J."/>
            <person name="Kawashima T."/>
            <person name="Lindquist E."/>
            <person name="Lucas S.M."/>
            <person name="Mead P.E."/>
            <person name="Mitros T."/>
            <person name="Ogino H."/>
            <person name="Ohta Y."/>
            <person name="Poliakov A.V."/>
            <person name="Pollet N."/>
            <person name="Robert J."/>
            <person name="Salamov A."/>
            <person name="Sater A.K."/>
            <person name="Schmutz J."/>
            <person name="Terry A."/>
            <person name="Vize P.D."/>
            <person name="Warren W.C."/>
            <person name="Wells D."/>
            <person name="Wills A."/>
            <person name="Wilson R.K."/>
            <person name="Zimmerman L.B."/>
            <person name="Zorn A.M."/>
            <person name="Grainger R."/>
            <person name="Grammer T."/>
            <person name="Khokha M.K."/>
            <person name="Richardson P.M."/>
            <person name="Rokhsar D.S."/>
        </authorList>
    </citation>
    <scope>NUCLEOTIDE SEQUENCE [LARGE SCALE GENOMIC DNA]</scope>
    <source>
        <strain evidence="2">Nigerian</strain>
    </source>
</reference>
<dbReference type="SMART" id="SM00409">
    <property type="entry name" value="IG"/>
    <property type="match status" value="1"/>
</dbReference>
<evidence type="ECO:0000259" key="1">
    <source>
        <dbReference type="PROSITE" id="PS50835"/>
    </source>
</evidence>
<dbReference type="InterPro" id="IPR013106">
    <property type="entry name" value="Ig_V-set"/>
</dbReference>
<dbReference type="InterPro" id="IPR036179">
    <property type="entry name" value="Ig-like_dom_sf"/>
</dbReference>
<dbReference type="InterPro" id="IPR003599">
    <property type="entry name" value="Ig_sub"/>
</dbReference>
<reference evidence="2" key="2">
    <citation type="submission" date="2020-05" db="UniProtKB">
        <authorList>
            <consortium name="Ensembl"/>
        </authorList>
    </citation>
    <scope>IDENTIFICATION</scope>
</reference>
<dbReference type="PANTHER" id="PTHR23267">
    <property type="entry name" value="IMMUNOGLOBULIN LIGHT CHAIN"/>
    <property type="match status" value="1"/>
</dbReference>
<dbReference type="SMART" id="SM00406">
    <property type="entry name" value="IGv"/>
    <property type="match status" value="1"/>
</dbReference>
<dbReference type="FunCoup" id="A0A6I8SSF0">
    <property type="interactions" value="639"/>
</dbReference>
<dbReference type="FunFam" id="2.60.40.10:FF:000897">
    <property type="entry name" value="Immunoglobulin kappa variable 3-20"/>
    <property type="match status" value="1"/>
</dbReference>
<dbReference type="AlphaFoldDB" id="A0A6I8SSF0"/>
<feature type="domain" description="Ig-like" evidence="1">
    <location>
        <begin position="5"/>
        <end position="118"/>
    </location>
</feature>
<dbReference type="GeneTree" id="ENSGT00940000154869"/>
<dbReference type="InterPro" id="IPR007110">
    <property type="entry name" value="Ig-like_dom"/>
</dbReference>
<dbReference type="InterPro" id="IPR013783">
    <property type="entry name" value="Ig-like_fold"/>
</dbReference>
<dbReference type="InterPro" id="IPR050150">
    <property type="entry name" value="IgV_Light_Chain"/>
</dbReference>
<dbReference type="SUPFAM" id="SSF48726">
    <property type="entry name" value="Immunoglobulin"/>
    <property type="match status" value="1"/>
</dbReference>
<dbReference type="Pfam" id="PF07686">
    <property type="entry name" value="V-set"/>
    <property type="match status" value="1"/>
</dbReference>
<sequence>VSAFPFISMFSSYGQIVLTQSPDYVSVSPGETVTLTCKASTSSNVGGYLNWYQQKSGQAPKLLIYYTNRRHTGTPERISGSGSGTDYTLTISRMEAEDAADYYCYQYNNGSHSDTELNKNPLLLCQGVICMIRYKATERGRIFSVGGGSAQTNNNFTETAGCTVTVDINL</sequence>
<organism evidence="2">
    <name type="scientific">Xenopus tropicalis</name>
    <name type="common">Western clawed frog</name>
    <name type="synonym">Silurana tropicalis</name>
    <dbReference type="NCBI Taxonomy" id="8364"/>
    <lineage>
        <taxon>Eukaryota</taxon>
        <taxon>Metazoa</taxon>
        <taxon>Chordata</taxon>
        <taxon>Craniata</taxon>
        <taxon>Vertebrata</taxon>
        <taxon>Euteleostomi</taxon>
        <taxon>Amphibia</taxon>
        <taxon>Batrachia</taxon>
        <taxon>Anura</taxon>
        <taxon>Pipoidea</taxon>
        <taxon>Pipidae</taxon>
        <taxon>Xenopodinae</taxon>
        <taxon>Xenopus</taxon>
        <taxon>Silurana</taxon>
    </lineage>
</organism>
<dbReference type="InParanoid" id="A0A6I8SSF0"/>
<evidence type="ECO:0000313" key="2">
    <source>
        <dbReference type="Ensembl" id="ENSXETP00000097705"/>
    </source>
</evidence>
<name>A0A6I8SSF0_XENTR</name>